<evidence type="ECO:0000313" key="2">
    <source>
        <dbReference type="Proteomes" id="UP000601435"/>
    </source>
</evidence>
<organism evidence="1 2">
    <name type="scientific">Symbiodinium necroappetens</name>
    <dbReference type="NCBI Taxonomy" id="1628268"/>
    <lineage>
        <taxon>Eukaryota</taxon>
        <taxon>Sar</taxon>
        <taxon>Alveolata</taxon>
        <taxon>Dinophyceae</taxon>
        <taxon>Suessiales</taxon>
        <taxon>Symbiodiniaceae</taxon>
        <taxon>Symbiodinium</taxon>
    </lineage>
</organism>
<comment type="caution">
    <text evidence="1">The sequence shown here is derived from an EMBL/GenBank/DDBJ whole genome shotgun (WGS) entry which is preliminary data.</text>
</comment>
<protein>
    <submittedName>
        <fullName evidence="1">Uncharacterized protein</fullName>
    </submittedName>
</protein>
<dbReference type="AlphaFoldDB" id="A0A812WTS4"/>
<name>A0A812WTS4_9DINO</name>
<accession>A0A812WTS4</accession>
<keyword evidence="2" id="KW-1185">Reference proteome</keyword>
<sequence length="108" mass="12096">MSCCKFRICTVCWQDISQGLFHEFQKAADKGLTSYYLNQNIKLIPPLGALGVLETMDVGTGWPYLDPELPGIQGLQDRHLQGLPHRSSAMRAYAGVQGCSFFELKVCW</sequence>
<proteinExistence type="predicted"/>
<gene>
    <name evidence="1" type="ORF">SNEC2469_LOCUS20232</name>
</gene>
<reference evidence="1" key="1">
    <citation type="submission" date="2021-02" db="EMBL/GenBank/DDBJ databases">
        <authorList>
            <person name="Dougan E. K."/>
            <person name="Rhodes N."/>
            <person name="Thang M."/>
            <person name="Chan C."/>
        </authorList>
    </citation>
    <scope>NUCLEOTIDE SEQUENCE</scope>
</reference>
<dbReference type="EMBL" id="CAJNJA010035075">
    <property type="protein sequence ID" value="CAE7702419.1"/>
    <property type="molecule type" value="Genomic_DNA"/>
</dbReference>
<dbReference type="Proteomes" id="UP000601435">
    <property type="component" value="Unassembled WGS sequence"/>
</dbReference>
<evidence type="ECO:0000313" key="1">
    <source>
        <dbReference type="EMBL" id="CAE7702419.1"/>
    </source>
</evidence>